<dbReference type="GO" id="GO:0003676">
    <property type="term" value="F:nucleic acid binding"/>
    <property type="evidence" value="ECO:0007669"/>
    <property type="project" value="InterPro"/>
</dbReference>
<dbReference type="OrthoDB" id="2499658at2759"/>
<dbReference type="PANTHER" id="PTHR46585:SF3">
    <property type="entry name" value="INTEGRASE CATALYTIC DOMAIN-CONTAINING PROTEIN"/>
    <property type="match status" value="1"/>
</dbReference>
<sequence length="324" mass="36797">MAHLVKKAFKIIEIGSSELVYDIKKNLPLITFENLYEKIKECHVAVGHSDRDKTWSEVKRRYAGIPQQAIDICIRMCDACQTRRSIPKPACGKPILSVGFLTRLQVDLIDMHSVQHNGFKFIMYVKNHFTKSSWLFALPSKEANNVATHLRNIFYTFEPPKILQSDNGKECVNTTQSSDKRIRDEAEKCYILTAVGLKISEVERTNTSPSILPCKIVDVLTKEDSSCLQYKLATLDEIINDWFSSVDIIDLSETLSAELRQLDTKKFSNVAFIQVCQISTNFKSRDTCKCTGSCETNRCPCKKRSILCCSKCHRGKCSDCKNVN</sequence>
<dbReference type="Proteomes" id="UP000663825">
    <property type="component" value="Unassembled WGS sequence"/>
</dbReference>
<organism evidence="1 2">
    <name type="scientific">Rotaria socialis</name>
    <dbReference type="NCBI Taxonomy" id="392032"/>
    <lineage>
        <taxon>Eukaryota</taxon>
        <taxon>Metazoa</taxon>
        <taxon>Spiralia</taxon>
        <taxon>Gnathifera</taxon>
        <taxon>Rotifera</taxon>
        <taxon>Eurotatoria</taxon>
        <taxon>Bdelloidea</taxon>
        <taxon>Philodinida</taxon>
        <taxon>Philodinidae</taxon>
        <taxon>Rotaria</taxon>
    </lineage>
</organism>
<name>A0A817SP19_9BILA</name>
<proteinExistence type="predicted"/>
<protein>
    <recommendedName>
        <fullName evidence="3">Integrase catalytic domain-containing protein</fullName>
    </recommendedName>
</protein>
<dbReference type="SUPFAM" id="SSF53098">
    <property type="entry name" value="Ribonuclease H-like"/>
    <property type="match status" value="1"/>
</dbReference>
<dbReference type="InterPro" id="IPR036397">
    <property type="entry name" value="RNaseH_sf"/>
</dbReference>
<evidence type="ECO:0008006" key="3">
    <source>
        <dbReference type="Google" id="ProtNLM"/>
    </source>
</evidence>
<evidence type="ECO:0000313" key="1">
    <source>
        <dbReference type="EMBL" id="CAF3299192.1"/>
    </source>
</evidence>
<dbReference type="EMBL" id="CAJNXB010003158">
    <property type="protein sequence ID" value="CAF3299192.1"/>
    <property type="molecule type" value="Genomic_DNA"/>
</dbReference>
<reference evidence="1" key="1">
    <citation type="submission" date="2021-02" db="EMBL/GenBank/DDBJ databases">
        <authorList>
            <person name="Nowell W R."/>
        </authorList>
    </citation>
    <scope>NUCLEOTIDE SEQUENCE</scope>
</reference>
<comment type="caution">
    <text evidence="1">The sequence shown here is derived from an EMBL/GenBank/DDBJ whole genome shotgun (WGS) entry which is preliminary data.</text>
</comment>
<accession>A0A817SP19</accession>
<dbReference type="Gene3D" id="3.30.420.10">
    <property type="entry name" value="Ribonuclease H-like superfamily/Ribonuclease H"/>
    <property type="match status" value="1"/>
</dbReference>
<dbReference type="InterPro" id="IPR012337">
    <property type="entry name" value="RNaseH-like_sf"/>
</dbReference>
<gene>
    <name evidence="1" type="ORF">TIS948_LOCUS18194</name>
</gene>
<dbReference type="PANTHER" id="PTHR46585">
    <property type="entry name" value="INTEGRASE CORE DOMAIN CONTAINING PROTEIN"/>
    <property type="match status" value="1"/>
</dbReference>
<evidence type="ECO:0000313" key="2">
    <source>
        <dbReference type="Proteomes" id="UP000663825"/>
    </source>
</evidence>
<dbReference type="AlphaFoldDB" id="A0A817SP19"/>